<reference evidence="1 2" key="1">
    <citation type="submission" date="2019-07" db="EMBL/GenBank/DDBJ databases">
        <title>Whole genome shotgun sequence of Deinococcus cellulosilyticus NBRC 106333.</title>
        <authorList>
            <person name="Hosoyama A."/>
            <person name="Uohara A."/>
            <person name="Ohji S."/>
            <person name="Ichikawa N."/>
        </authorList>
    </citation>
    <scope>NUCLEOTIDE SEQUENCE [LARGE SCALE GENOMIC DNA]</scope>
    <source>
        <strain evidence="1 2">NBRC 106333</strain>
    </source>
</reference>
<comment type="caution">
    <text evidence="1">The sequence shown here is derived from an EMBL/GenBank/DDBJ whole genome shotgun (WGS) entry which is preliminary data.</text>
</comment>
<dbReference type="AlphaFoldDB" id="A0A511NBF4"/>
<dbReference type="InterPro" id="IPR036511">
    <property type="entry name" value="TGT-like_sf"/>
</dbReference>
<organism evidence="1 2">
    <name type="scientific">Deinococcus cellulosilyticus (strain DSM 18568 / NBRC 106333 / KACC 11606 / 5516J-15)</name>
    <dbReference type="NCBI Taxonomy" id="1223518"/>
    <lineage>
        <taxon>Bacteria</taxon>
        <taxon>Thermotogati</taxon>
        <taxon>Deinococcota</taxon>
        <taxon>Deinococci</taxon>
        <taxon>Deinococcales</taxon>
        <taxon>Deinococcaceae</taxon>
        <taxon>Deinococcus</taxon>
    </lineage>
</organism>
<protein>
    <submittedName>
        <fullName evidence="1">Uncharacterized protein</fullName>
    </submittedName>
</protein>
<dbReference type="GO" id="GO:0006400">
    <property type="term" value="P:tRNA modification"/>
    <property type="evidence" value="ECO:0007669"/>
    <property type="project" value="InterPro"/>
</dbReference>
<evidence type="ECO:0000313" key="2">
    <source>
        <dbReference type="Proteomes" id="UP000321306"/>
    </source>
</evidence>
<keyword evidence="2" id="KW-1185">Reference proteome</keyword>
<dbReference type="EMBL" id="BJXB01000059">
    <property type="protein sequence ID" value="GEM50113.1"/>
    <property type="molecule type" value="Genomic_DNA"/>
</dbReference>
<dbReference type="SUPFAM" id="SSF51713">
    <property type="entry name" value="tRNA-guanine transglycosylase"/>
    <property type="match status" value="1"/>
</dbReference>
<dbReference type="OrthoDB" id="68171at2"/>
<dbReference type="Gene3D" id="3.20.20.105">
    <property type="entry name" value="Queuine tRNA-ribosyltransferase-like"/>
    <property type="match status" value="1"/>
</dbReference>
<accession>A0A511NBF4</accession>
<proteinExistence type="predicted"/>
<gene>
    <name evidence="1" type="ORF">DC3_57480</name>
</gene>
<name>A0A511NBF4_DEIC1</name>
<dbReference type="Proteomes" id="UP000321306">
    <property type="component" value="Unassembled WGS sequence"/>
</dbReference>
<sequence>MTFGTSFMQLPELSLRDQVRRYEWTLQNALWAREHHNHSSMRLYASLQAMCPETAREAARIFRNNNKGFDGIGVGGLVPRLRDRAALVSILEPVLKEANGVPVHAFGLGTPDLVGLLRDLGWPAGTAAPTCSGLRSVRTGRVAGCSAA</sequence>
<dbReference type="RefSeq" id="WP_146892003.1">
    <property type="nucleotide sequence ID" value="NZ_BJXB01000059.1"/>
</dbReference>
<evidence type="ECO:0000313" key="1">
    <source>
        <dbReference type="EMBL" id="GEM50113.1"/>
    </source>
</evidence>